<sequence>MIVHKRNLNIIKPTGGISRLISFLQRDISIPGRQGLKKLSSKQQEKLIQLLYNLLSNGFNLTEVIAFLRKSQLLPPVYVTNMEASLLKGNGLADMLAALGYSDAVMTQINLADKHGNIKLTLEKIQDYLSQFRQIKRKTIEAVTYPIILLVFLVVIMLGLRHYLIPQLESQNALTDLLLHLPHYFLGFCLLLLLLIGSFYLYARSCSRLRLFSQLSYYPIIGSLLRQYLTAYYAREWGNLIGQGLELITILEMMSNEKSQLMRELAKDIKQSLLAGQSFHQRVAAYPFFRKELSLMIEYGDIKSKLGRELDIYAQESWETFFSQLNRATQWIQPIIFLVVAVVIVMIYAAILLPIYQHMGDVF</sequence>
<name>A0A922T0Y8_9STRE</name>
<accession>A0A922T0Y8</accession>
<feature type="transmembrane region" description="Helical" evidence="7">
    <location>
        <begin position="184"/>
        <end position="203"/>
    </location>
</feature>
<reference evidence="9 10" key="1">
    <citation type="journal article" date="2014" name="Int. J. Syst. Evol. Microbiol.">
        <title>Phylogenomics and the dynamic genome evolution of the genus Streptococcus.</title>
        <authorList>
            <consortium name="The Broad Institute Genome Sequencing Platform"/>
            <person name="Richards V.P."/>
            <person name="Palmer S.R."/>
            <person name="Pavinski Bitar P.D."/>
            <person name="Qin X."/>
            <person name="Weinstock G.M."/>
            <person name="Highlander S.K."/>
            <person name="Town C.D."/>
            <person name="Burne R.A."/>
            <person name="Stanhope M.J."/>
        </authorList>
    </citation>
    <scope>NUCLEOTIDE SEQUENCE [LARGE SCALE GENOMIC DNA]</scope>
    <source>
        <strain evidence="9 10">CECT 5772</strain>
    </source>
</reference>
<evidence type="ECO:0000259" key="8">
    <source>
        <dbReference type="Pfam" id="PF00482"/>
    </source>
</evidence>
<dbReference type="InterPro" id="IPR018076">
    <property type="entry name" value="T2SS_GspF_dom"/>
</dbReference>
<gene>
    <name evidence="9" type="ORF">CECT5772_06728</name>
</gene>
<evidence type="ECO:0000256" key="4">
    <source>
        <dbReference type="ARBA" id="ARBA00022692"/>
    </source>
</evidence>
<feature type="transmembrane region" description="Helical" evidence="7">
    <location>
        <begin position="142"/>
        <end position="164"/>
    </location>
</feature>
<dbReference type="NCBIfam" id="NF041012">
    <property type="entry name" value="T4P_ComGB"/>
    <property type="match status" value="1"/>
</dbReference>
<comment type="caution">
    <text evidence="9">The sequence shown here is derived from an EMBL/GenBank/DDBJ whole genome shotgun (WGS) entry which is preliminary data.</text>
</comment>
<dbReference type="AlphaFoldDB" id="A0A922T0Y8"/>
<dbReference type="EMBL" id="AWEX01000061">
    <property type="protein sequence ID" value="KED04165.1"/>
    <property type="molecule type" value="Genomic_DNA"/>
</dbReference>
<evidence type="ECO:0000256" key="5">
    <source>
        <dbReference type="ARBA" id="ARBA00022989"/>
    </source>
</evidence>
<dbReference type="PANTHER" id="PTHR30012">
    <property type="entry name" value="GENERAL SECRETION PATHWAY PROTEIN"/>
    <property type="match status" value="1"/>
</dbReference>
<keyword evidence="3" id="KW-1003">Cell membrane</keyword>
<dbReference type="Gene3D" id="1.20.81.30">
    <property type="entry name" value="Type II secretion system (T2SS), domain F"/>
    <property type="match status" value="2"/>
</dbReference>
<keyword evidence="4 7" id="KW-0812">Transmembrane</keyword>
<protein>
    <submittedName>
        <fullName evidence="9">Late competence protein ComGB</fullName>
    </submittedName>
</protein>
<evidence type="ECO:0000256" key="7">
    <source>
        <dbReference type="SAM" id="Phobius"/>
    </source>
</evidence>
<evidence type="ECO:0000256" key="3">
    <source>
        <dbReference type="ARBA" id="ARBA00022475"/>
    </source>
</evidence>
<feature type="domain" description="Type II secretion system protein GspF" evidence="8">
    <location>
        <begin position="234"/>
        <end position="354"/>
    </location>
</feature>
<dbReference type="InterPro" id="IPR003004">
    <property type="entry name" value="GspF/PilC"/>
</dbReference>
<evidence type="ECO:0000313" key="9">
    <source>
        <dbReference type="EMBL" id="KED04165.1"/>
    </source>
</evidence>
<feature type="domain" description="Type II secretion system protein GspF" evidence="8">
    <location>
        <begin position="48"/>
        <end position="166"/>
    </location>
</feature>
<keyword evidence="6 7" id="KW-0472">Membrane</keyword>
<dbReference type="InterPro" id="IPR047692">
    <property type="entry name" value="T4P_ComGB"/>
</dbReference>
<dbReference type="Pfam" id="PF00482">
    <property type="entry name" value="T2SSF"/>
    <property type="match status" value="2"/>
</dbReference>
<feature type="transmembrane region" description="Helical" evidence="7">
    <location>
        <begin position="335"/>
        <end position="356"/>
    </location>
</feature>
<evidence type="ECO:0000256" key="2">
    <source>
        <dbReference type="ARBA" id="ARBA00005745"/>
    </source>
</evidence>
<comment type="subcellular location">
    <subcellularLocation>
        <location evidence="1">Cell membrane</location>
        <topology evidence="1">Multi-pass membrane protein</topology>
    </subcellularLocation>
</comment>
<dbReference type="PANTHER" id="PTHR30012:SF0">
    <property type="entry name" value="TYPE II SECRETION SYSTEM PROTEIN F-RELATED"/>
    <property type="match status" value="1"/>
</dbReference>
<comment type="similarity">
    <text evidence="2">Belongs to the GSP F family.</text>
</comment>
<dbReference type="Proteomes" id="UP000028704">
    <property type="component" value="Unassembled WGS sequence"/>
</dbReference>
<dbReference type="PRINTS" id="PR00812">
    <property type="entry name" value="BCTERIALGSPF"/>
</dbReference>
<keyword evidence="5 7" id="KW-1133">Transmembrane helix</keyword>
<dbReference type="GO" id="GO:0005886">
    <property type="term" value="C:plasma membrane"/>
    <property type="evidence" value="ECO:0007669"/>
    <property type="project" value="UniProtKB-SubCell"/>
</dbReference>
<evidence type="ECO:0000256" key="1">
    <source>
        <dbReference type="ARBA" id="ARBA00004651"/>
    </source>
</evidence>
<proteinExistence type="inferred from homology"/>
<dbReference type="InterPro" id="IPR042094">
    <property type="entry name" value="T2SS_GspF_sf"/>
</dbReference>
<evidence type="ECO:0000313" key="10">
    <source>
        <dbReference type="Proteomes" id="UP000028704"/>
    </source>
</evidence>
<evidence type="ECO:0000256" key="6">
    <source>
        <dbReference type="ARBA" id="ARBA00023136"/>
    </source>
</evidence>
<organism evidence="9 10">
    <name type="scientific">Streptococcus equi subsp. ruminatorum CECT 5772</name>
    <dbReference type="NCBI Taxonomy" id="1051981"/>
    <lineage>
        <taxon>Bacteria</taxon>
        <taxon>Bacillati</taxon>
        <taxon>Bacillota</taxon>
        <taxon>Bacilli</taxon>
        <taxon>Lactobacillales</taxon>
        <taxon>Streptococcaceae</taxon>
        <taxon>Streptococcus</taxon>
    </lineage>
</organism>